<keyword evidence="1" id="KW-0812">Transmembrane</keyword>
<name>A0AB39HDW8_9VIBR</name>
<dbReference type="Pfam" id="PF06496">
    <property type="entry name" value="DUF1097"/>
    <property type="match status" value="1"/>
</dbReference>
<sequence>MLIQMRAWRECTFHRATLVAACVASLSALLTALIGLAPWVMFVGWVAFFTRPPTWQNALSAGLCSGLGFVLAIGAAHLIGGLMPVIGVLSFACAVFVCAFAVVSLRVIPWVNNLAAWFIGMIAFFAAHPPLHADSLAVYLAIIWLGVFSGWLTVFIQQWFTRPA</sequence>
<gene>
    <name evidence="2" type="ORF">AB0763_02980</name>
</gene>
<feature type="transmembrane region" description="Helical" evidence="1">
    <location>
        <begin position="114"/>
        <end position="131"/>
    </location>
</feature>
<evidence type="ECO:0000256" key="1">
    <source>
        <dbReference type="SAM" id="Phobius"/>
    </source>
</evidence>
<evidence type="ECO:0000313" key="2">
    <source>
        <dbReference type="EMBL" id="XDK25627.1"/>
    </source>
</evidence>
<feature type="transmembrane region" description="Helical" evidence="1">
    <location>
        <begin position="86"/>
        <end position="108"/>
    </location>
</feature>
<feature type="transmembrane region" description="Helical" evidence="1">
    <location>
        <begin position="138"/>
        <end position="160"/>
    </location>
</feature>
<feature type="transmembrane region" description="Helical" evidence="1">
    <location>
        <begin position="21"/>
        <end position="46"/>
    </location>
</feature>
<dbReference type="InterPro" id="IPR009476">
    <property type="entry name" value="DUF1097"/>
</dbReference>
<dbReference type="KEGG" id="vih:AB0763_02980"/>
<keyword evidence="1" id="KW-0472">Membrane</keyword>
<dbReference type="RefSeq" id="WP_306101069.1">
    <property type="nucleotide sequence ID" value="NZ_CP162601.1"/>
</dbReference>
<organism evidence="2">
    <name type="scientific">Vibrio sp. HB236076</name>
    <dbReference type="NCBI Taxonomy" id="3232307"/>
    <lineage>
        <taxon>Bacteria</taxon>
        <taxon>Pseudomonadati</taxon>
        <taxon>Pseudomonadota</taxon>
        <taxon>Gammaproteobacteria</taxon>
        <taxon>Vibrionales</taxon>
        <taxon>Vibrionaceae</taxon>
        <taxon>Vibrio</taxon>
    </lineage>
</organism>
<feature type="transmembrane region" description="Helical" evidence="1">
    <location>
        <begin position="58"/>
        <end position="79"/>
    </location>
</feature>
<reference evidence="2" key="1">
    <citation type="submission" date="2024-07" db="EMBL/GenBank/DDBJ databases">
        <title>Genome Analysis of a Potential Novel Vibrio Species Secreting pH- and Thermo-stable Alginate Lyase and its Application in Producing Alginate Oligosaccharides.</title>
        <authorList>
            <person name="Huang H."/>
            <person name="Bao K."/>
        </authorList>
    </citation>
    <scope>NUCLEOTIDE SEQUENCE</scope>
    <source>
        <strain evidence="2">HB236076</strain>
    </source>
</reference>
<keyword evidence="1" id="KW-1133">Transmembrane helix</keyword>
<protein>
    <submittedName>
        <fullName evidence="2">DUF1097 domain-containing protein</fullName>
    </submittedName>
</protein>
<dbReference type="AlphaFoldDB" id="A0AB39HDW8"/>
<proteinExistence type="predicted"/>
<dbReference type="EMBL" id="CP162601">
    <property type="protein sequence ID" value="XDK25627.1"/>
    <property type="molecule type" value="Genomic_DNA"/>
</dbReference>
<accession>A0AB39HDW8</accession>